<organism evidence="2">
    <name type="scientific">uncultured Nocardioidaceae bacterium</name>
    <dbReference type="NCBI Taxonomy" id="253824"/>
    <lineage>
        <taxon>Bacteria</taxon>
        <taxon>Bacillati</taxon>
        <taxon>Actinomycetota</taxon>
        <taxon>Actinomycetes</taxon>
        <taxon>Propionibacteriales</taxon>
        <taxon>Nocardioidaceae</taxon>
        <taxon>environmental samples</taxon>
    </lineage>
</organism>
<dbReference type="AlphaFoldDB" id="A0A6J4MW16"/>
<feature type="compositionally biased region" description="Basic residues" evidence="1">
    <location>
        <begin position="1"/>
        <end position="16"/>
    </location>
</feature>
<feature type="non-terminal residue" evidence="2">
    <location>
        <position position="1"/>
    </location>
</feature>
<proteinExistence type="predicted"/>
<name>A0A6J4MW16_9ACTN</name>
<dbReference type="EMBL" id="CADCUK010000061">
    <property type="protein sequence ID" value="CAA9368114.1"/>
    <property type="molecule type" value="Genomic_DNA"/>
</dbReference>
<protein>
    <submittedName>
        <fullName evidence="2">Transcriptional regulator, AsnC family</fullName>
    </submittedName>
</protein>
<feature type="non-terminal residue" evidence="2">
    <location>
        <position position="153"/>
    </location>
</feature>
<feature type="compositionally biased region" description="Basic residues" evidence="1">
    <location>
        <begin position="94"/>
        <end position="104"/>
    </location>
</feature>
<evidence type="ECO:0000256" key="1">
    <source>
        <dbReference type="SAM" id="MobiDB-lite"/>
    </source>
</evidence>
<sequence length="153" mass="16297">GRPRRGSHQALRRRAPDRRPRGVPPAGGGSRHRAVPARQARPAWRHRRLGADAGPRGAGLPGDRLPDPGDPAGGRPRRGGRTAQHDPGGPRGVHDHRRGRHVVPRRGPVQRRPAAGDRRGARRRRGAALDHRHCAGHPDPAPGAAAARGGQAL</sequence>
<accession>A0A6J4MW16</accession>
<gene>
    <name evidence="2" type="ORF">AVDCRST_MAG47-846</name>
</gene>
<feature type="region of interest" description="Disordered" evidence="1">
    <location>
        <begin position="1"/>
        <end position="153"/>
    </location>
</feature>
<feature type="compositionally biased region" description="Low complexity" evidence="1">
    <location>
        <begin position="142"/>
        <end position="153"/>
    </location>
</feature>
<evidence type="ECO:0000313" key="2">
    <source>
        <dbReference type="EMBL" id="CAA9368114.1"/>
    </source>
</evidence>
<reference evidence="2" key="1">
    <citation type="submission" date="2020-02" db="EMBL/GenBank/DDBJ databases">
        <authorList>
            <person name="Meier V. D."/>
        </authorList>
    </citation>
    <scope>NUCLEOTIDE SEQUENCE</scope>
    <source>
        <strain evidence="2">AVDCRST_MAG47</strain>
    </source>
</reference>